<dbReference type="OrthoDB" id="9808367at2"/>
<dbReference type="PATRIC" id="fig|477184.5.peg.1172"/>
<dbReference type="InterPro" id="IPR023801">
    <property type="entry name" value="His_deacetylse_dom"/>
</dbReference>
<dbReference type="SUPFAM" id="SSF52768">
    <property type="entry name" value="Arginase/deacetylase"/>
    <property type="match status" value="1"/>
</dbReference>
<proteinExistence type="inferred from homology"/>
<dbReference type="Proteomes" id="UP000003113">
    <property type="component" value="Unassembled WGS sequence"/>
</dbReference>
<evidence type="ECO:0000313" key="8">
    <source>
        <dbReference type="Proteomes" id="UP000003113"/>
    </source>
</evidence>
<dbReference type="AlphaFoldDB" id="H0F348"/>
<dbReference type="PANTHER" id="PTHR10625">
    <property type="entry name" value="HISTONE DEACETYLASE HDAC1-RELATED"/>
    <property type="match status" value="1"/>
</dbReference>
<feature type="domain" description="Histone deacetylase" evidence="6">
    <location>
        <begin position="31"/>
        <end position="346"/>
    </location>
</feature>
<comment type="cofactor">
    <cofactor evidence="1">
        <name>Zn(2+)</name>
        <dbReference type="ChEBI" id="CHEBI:29105"/>
    </cofactor>
</comment>
<sequence>MKAFFSEEQLLHSPQQFMRLGRISAPTDLPSRAESLQGALAARGVKVEAPADYGRKPLDHIHSQDYLDYLETAYVRWQAMKAPGVDPGPEVLPNLSPYYNGRIELAGRGPCPSPSIVAQTGYYLSDLSCPIGPQTWRSALRSTHSAVAAADHVASTSETAYALCRPSGHHAHRDRAGGFCYLNSSAAAASRLLQTWSRVAVLDVDAHHGDGTQNIFYQRADVMTVSLHADPSGYYPFYTGYAHERGHGAGEGFNLNLPLPHGCGNQDFLRALDNALDVLAGYAPQALVLALGFDTYKDDPISVLKLDMDAYRDIGARVASLGVPTVVVQEGGYMVQAIGPALDAFLLGMAQARA</sequence>
<evidence type="ECO:0000259" key="6">
    <source>
        <dbReference type="Pfam" id="PF00850"/>
    </source>
</evidence>
<evidence type="ECO:0000256" key="3">
    <source>
        <dbReference type="ARBA" id="ARBA00022723"/>
    </source>
</evidence>
<dbReference type="GO" id="GO:0040029">
    <property type="term" value="P:epigenetic regulation of gene expression"/>
    <property type="evidence" value="ECO:0007669"/>
    <property type="project" value="TreeGrafter"/>
</dbReference>
<dbReference type="InterPro" id="IPR000286">
    <property type="entry name" value="HDACs"/>
</dbReference>
<keyword evidence="5" id="KW-0862">Zinc</keyword>
<evidence type="ECO:0000256" key="5">
    <source>
        <dbReference type="ARBA" id="ARBA00022833"/>
    </source>
</evidence>
<dbReference type="Pfam" id="PF00850">
    <property type="entry name" value="Hist_deacetyl"/>
    <property type="match status" value="1"/>
</dbReference>
<evidence type="ECO:0000256" key="4">
    <source>
        <dbReference type="ARBA" id="ARBA00022801"/>
    </source>
</evidence>
<dbReference type="GO" id="GO:0004407">
    <property type="term" value="F:histone deacetylase activity"/>
    <property type="evidence" value="ECO:0007669"/>
    <property type="project" value="TreeGrafter"/>
</dbReference>
<dbReference type="GO" id="GO:0016787">
    <property type="term" value="F:hydrolase activity"/>
    <property type="evidence" value="ECO:0007669"/>
    <property type="project" value="UniProtKB-KW"/>
</dbReference>
<dbReference type="CDD" id="cd10001">
    <property type="entry name" value="HDAC_classII_APAH"/>
    <property type="match status" value="1"/>
</dbReference>
<evidence type="ECO:0000313" key="7">
    <source>
        <dbReference type="EMBL" id="EHK67254.1"/>
    </source>
</evidence>
<dbReference type="STRING" id="477184.KYC_05936"/>
<keyword evidence="8" id="KW-1185">Reference proteome</keyword>
<dbReference type="PANTHER" id="PTHR10625:SF17">
    <property type="entry name" value="HISTONE DEACETYLASE 8"/>
    <property type="match status" value="1"/>
</dbReference>
<evidence type="ECO:0000256" key="2">
    <source>
        <dbReference type="ARBA" id="ARBA00005947"/>
    </source>
</evidence>
<dbReference type="RefSeq" id="WP_008159880.1">
    <property type="nucleotide sequence ID" value="NZ_AGUF01000028.1"/>
</dbReference>
<accession>H0F348</accession>
<dbReference type="Gene3D" id="3.40.800.20">
    <property type="entry name" value="Histone deacetylase domain"/>
    <property type="match status" value="1"/>
</dbReference>
<dbReference type="eggNOG" id="COG0123">
    <property type="taxonomic scope" value="Bacteria"/>
</dbReference>
<name>H0F348_9BURK</name>
<organism evidence="7 8">
    <name type="scientific">Achromobacter arsenitoxydans SY8</name>
    <dbReference type="NCBI Taxonomy" id="477184"/>
    <lineage>
        <taxon>Bacteria</taxon>
        <taxon>Pseudomonadati</taxon>
        <taxon>Pseudomonadota</taxon>
        <taxon>Betaproteobacteria</taxon>
        <taxon>Burkholderiales</taxon>
        <taxon>Alcaligenaceae</taxon>
        <taxon>Achromobacter</taxon>
    </lineage>
</organism>
<dbReference type="PRINTS" id="PR01270">
    <property type="entry name" value="HDASUPER"/>
</dbReference>
<keyword evidence="3" id="KW-0479">Metal-binding</keyword>
<dbReference type="InterPro" id="IPR023696">
    <property type="entry name" value="Ureohydrolase_dom_sf"/>
</dbReference>
<comment type="similarity">
    <text evidence="2">Belongs to the histone deacetylase family.</text>
</comment>
<reference evidence="7 8" key="1">
    <citation type="journal article" date="2012" name="J. Bacteriol.">
        <title>Genome sequence of the highly efficient arsenite-oxidizing bacterium Achromobacter arsenitoxydans SY8.</title>
        <authorList>
            <person name="Li X."/>
            <person name="Hu Y."/>
            <person name="Gong J."/>
            <person name="Lin Y."/>
            <person name="Johnstone L."/>
            <person name="Rensing C."/>
            <person name="Wang G."/>
        </authorList>
    </citation>
    <scope>NUCLEOTIDE SEQUENCE [LARGE SCALE GENOMIC DNA]</scope>
    <source>
        <strain evidence="7 8">SY8</strain>
    </source>
</reference>
<evidence type="ECO:0000256" key="1">
    <source>
        <dbReference type="ARBA" id="ARBA00001947"/>
    </source>
</evidence>
<dbReference type="EMBL" id="AGUF01000028">
    <property type="protein sequence ID" value="EHK67254.1"/>
    <property type="molecule type" value="Genomic_DNA"/>
</dbReference>
<dbReference type="GO" id="GO:0046872">
    <property type="term" value="F:metal ion binding"/>
    <property type="evidence" value="ECO:0007669"/>
    <property type="project" value="UniProtKB-KW"/>
</dbReference>
<comment type="caution">
    <text evidence="7">The sequence shown here is derived from an EMBL/GenBank/DDBJ whole genome shotgun (WGS) entry which is preliminary data.</text>
</comment>
<protein>
    <submittedName>
        <fullName evidence="7">Acetylpolyamine aminohydrolase</fullName>
    </submittedName>
</protein>
<gene>
    <name evidence="7" type="ORF">KYC_05936</name>
</gene>
<keyword evidence="4 7" id="KW-0378">Hydrolase</keyword>
<dbReference type="InterPro" id="IPR037138">
    <property type="entry name" value="His_deacetylse_dom_sf"/>
</dbReference>